<dbReference type="EMBL" id="JBHHMI010000011">
    <property type="protein sequence ID" value="MFB5267960.1"/>
    <property type="molecule type" value="Genomic_DNA"/>
</dbReference>
<organism evidence="2 3">
    <name type="scientific">Paenibacillus enshidis</name>
    <dbReference type="NCBI Taxonomy" id="1458439"/>
    <lineage>
        <taxon>Bacteria</taxon>
        <taxon>Bacillati</taxon>
        <taxon>Bacillota</taxon>
        <taxon>Bacilli</taxon>
        <taxon>Bacillales</taxon>
        <taxon>Paenibacillaceae</taxon>
        <taxon>Paenibacillus</taxon>
    </lineage>
</organism>
<feature type="chain" id="PRO_5046319109" description="Lipoprotein YteS" evidence="1">
    <location>
        <begin position="23"/>
        <end position="187"/>
    </location>
</feature>
<evidence type="ECO:0000313" key="2">
    <source>
        <dbReference type="EMBL" id="MFB5267960.1"/>
    </source>
</evidence>
<dbReference type="Proteomes" id="UP001580346">
    <property type="component" value="Unassembled WGS sequence"/>
</dbReference>
<dbReference type="PROSITE" id="PS51257">
    <property type="entry name" value="PROKAR_LIPOPROTEIN"/>
    <property type="match status" value="1"/>
</dbReference>
<name>A0ABV5AUS8_9BACL</name>
<evidence type="ECO:0000256" key="1">
    <source>
        <dbReference type="SAM" id="SignalP"/>
    </source>
</evidence>
<dbReference type="RefSeq" id="WP_375356015.1">
    <property type="nucleotide sequence ID" value="NZ_JBHHMI010000011.1"/>
</dbReference>
<dbReference type="Gene3D" id="3.40.190.10">
    <property type="entry name" value="Periplasmic binding protein-like II"/>
    <property type="match status" value="1"/>
</dbReference>
<evidence type="ECO:0000313" key="3">
    <source>
        <dbReference type="Proteomes" id="UP001580346"/>
    </source>
</evidence>
<accession>A0ABV5AUS8</accession>
<protein>
    <recommendedName>
        <fullName evidence="4">Lipoprotein YteS</fullName>
    </recommendedName>
</protein>
<evidence type="ECO:0008006" key="4">
    <source>
        <dbReference type="Google" id="ProtNLM"/>
    </source>
</evidence>
<comment type="caution">
    <text evidence="2">The sequence shown here is derived from an EMBL/GenBank/DDBJ whole genome shotgun (WGS) entry which is preliminary data.</text>
</comment>
<keyword evidence="3" id="KW-1185">Reference proteome</keyword>
<keyword evidence="1" id="KW-0732">Signal</keyword>
<reference evidence="2 3" key="1">
    <citation type="submission" date="2024-09" db="EMBL/GenBank/DDBJ databases">
        <title>Paenibacillus zeirhizospherea sp. nov., isolated from surface of the maize (Zea mays) roots in a horticulture field, Hungary.</title>
        <authorList>
            <person name="Marton D."/>
            <person name="Farkas M."/>
            <person name="Bedics A."/>
            <person name="Toth E."/>
            <person name="Tancsics A."/>
            <person name="Boka K."/>
            <person name="Maroti G."/>
            <person name="Kriszt B."/>
            <person name="Cserhati M."/>
        </authorList>
    </citation>
    <scope>NUCLEOTIDE SEQUENCE [LARGE SCALE GENOMIC DNA]</scope>
    <source>
        <strain evidence="2 3">KCTC 33519</strain>
    </source>
</reference>
<sequence>MKRLLKLFGVLAFLLVATGCGEDDNKAFSIFIIDNQGDPSAISQELEQKLQQKLSEGGPAVEVVTSPIYDRSKLLVEYVAGEHDIFILPEEDMRNNGREGGNLPLDEYFDKEAYPGGVFEGAVFEAVNKDGQAAEETVMETHLYGIPADEMALFKEVGYASSNLYATVPPRTGNLEEAVSVLKALAE</sequence>
<gene>
    <name evidence="2" type="ORF">ACE41H_14425</name>
</gene>
<proteinExistence type="predicted"/>
<feature type="signal peptide" evidence="1">
    <location>
        <begin position="1"/>
        <end position="22"/>
    </location>
</feature>